<keyword evidence="3" id="KW-1185">Reference proteome</keyword>
<dbReference type="OrthoDB" id="3690694at2"/>
<dbReference type="Proteomes" id="UP000317982">
    <property type="component" value="Unassembled WGS sequence"/>
</dbReference>
<evidence type="ECO:0000313" key="2">
    <source>
        <dbReference type="EMBL" id="TQS42726.1"/>
    </source>
</evidence>
<comment type="caution">
    <text evidence="2">The sequence shown here is derived from an EMBL/GenBank/DDBJ whole genome shotgun (WGS) entry which is preliminary data.</text>
</comment>
<accession>A0A545AN63</accession>
<name>A0A545AN63_9ACTN</name>
<keyword evidence="1" id="KW-0812">Transmembrane</keyword>
<keyword evidence="1" id="KW-1133">Transmembrane helix</keyword>
<dbReference type="EMBL" id="VIRS01000017">
    <property type="protein sequence ID" value="TQS42726.1"/>
    <property type="molecule type" value="Genomic_DNA"/>
</dbReference>
<dbReference type="AlphaFoldDB" id="A0A545AN63"/>
<gene>
    <name evidence="2" type="ORF">FL583_23465</name>
</gene>
<keyword evidence="1" id="KW-0472">Membrane</keyword>
<evidence type="ECO:0000313" key="3">
    <source>
        <dbReference type="Proteomes" id="UP000317982"/>
    </source>
</evidence>
<evidence type="ECO:0008006" key="4">
    <source>
        <dbReference type="Google" id="ProtNLM"/>
    </source>
</evidence>
<evidence type="ECO:0000256" key="1">
    <source>
        <dbReference type="SAM" id="Phobius"/>
    </source>
</evidence>
<feature type="transmembrane region" description="Helical" evidence="1">
    <location>
        <begin position="12"/>
        <end position="34"/>
    </location>
</feature>
<protein>
    <recommendedName>
        <fullName evidence="4">5-bromo-4-chloroindolyl phosphate hydrolysis protein</fullName>
    </recommendedName>
</protein>
<reference evidence="2 3" key="1">
    <citation type="submission" date="2019-07" db="EMBL/GenBank/DDBJ databases">
        <title>Cryptosporangium phraense sp. nov., isolated from plant litter.</title>
        <authorList>
            <person name="Suriyachadkun C."/>
        </authorList>
    </citation>
    <scope>NUCLEOTIDE SEQUENCE [LARGE SCALE GENOMIC DNA]</scope>
    <source>
        <strain evidence="2 3">A-T 5661</strain>
    </source>
</reference>
<dbReference type="InParanoid" id="A0A545AN63"/>
<organism evidence="2 3">
    <name type="scientific">Cryptosporangium phraense</name>
    <dbReference type="NCBI Taxonomy" id="2593070"/>
    <lineage>
        <taxon>Bacteria</taxon>
        <taxon>Bacillati</taxon>
        <taxon>Actinomycetota</taxon>
        <taxon>Actinomycetes</taxon>
        <taxon>Cryptosporangiales</taxon>
        <taxon>Cryptosporangiaceae</taxon>
        <taxon>Cryptosporangium</taxon>
    </lineage>
</organism>
<sequence length="197" mass="20982">MVYLGSRKNIVGCLGGLVGLGLGAAGFGGAWWWVMAVGLYAAGALATPSERVRLVVAGDSSEDAAAVRADLATLVKRVDAVSGRLPAGALERVRETAELLLGVLDRPAALAGSPDQAYAVSRVVRSDLPTSLESYLALPRWYGGGRPSAELMKQLNLIRDDARRVAEAVYAADEQRLADHTRYLEEREDRPNPLEGP</sequence>
<proteinExistence type="predicted"/>